<gene>
    <name evidence="2" type="ORF">Lyrsu03_00066</name>
</gene>
<protein>
    <submittedName>
        <fullName evidence="2">Uncharacterized protein</fullName>
    </submittedName>
</protein>
<evidence type="ECO:0000313" key="2">
    <source>
        <dbReference type="EMBL" id="XAI69864.1"/>
    </source>
</evidence>
<evidence type="ECO:0000256" key="1">
    <source>
        <dbReference type="SAM" id="MobiDB-lite"/>
    </source>
</evidence>
<feature type="region of interest" description="Disordered" evidence="1">
    <location>
        <begin position="1"/>
        <end position="21"/>
    </location>
</feature>
<dbReference type="EMBL" id="PP179314">
    <property type="protein sequence ID" value="XAI69864.1"/>
    <property type="molecule type" value="Genomic_DNA"/>
</dbReference>
<sequence>MQSAAQAKAARRKTRNQAKRNGDVMGLLNANIYPVMGLTGGDMLLAAQRRAEYKFNKLNMLNKAIDIGGEYALVAAKTKRKMNEFWYNRETTPGDYHAPSGKVVTRGKEKRKGKSIPLIQSF</sequence>
<reference evidence="2" key="1">
    <citation type="journal article" date="2024" name="J. Gen. Virol.">
        <title>Novel phages of Pseudomonas syringae unveil numerous potential auxiliary metabolic genes.</title>
        <authorList>
            <person name="Feltin C."/>
            <person name="Garneau J.R."/>
            <person name="Morris C.E."/>
            <person name="Berard A."/>
            <person name="Torres-Barcelo C."/>
        </authorList>
    </citation>
    <scope>NUCLEOTIDE SEQUENCE</scope>
</reference>
<proteinExistence type="predicted"/>
<feature type="region of interest" description="Disordered" evidence="1">
    <location>
        <begin position="96"/>
        <end position="116"/>
    </location>
</feature>
<name>A0AAU6VZW6_9VIRU</name>
<organism evidence="2">
    <name type="scientific">Pseudomonas phage Lyrsu03</name>
    <dbReference type="NCBI Taxonomy" id="3138537"/>
    <lineage>
        <taxon>Viruses</taxon>
    </lineage>
</organism>
<feature type="compositionally biased region" description="Basic residues" evidence="1">
    <location>
        <begin position="9"/>
        <end position="18"/>
    </location>
</feature>
<accession>A0AAU6VZW6</accession>